<feature type="region of interest" description="Disordered" evidence="1">
    <location>
        <begin position="1"/>
        <end position="39"/>
    </location>
</feature>
<dbReference type="InterPro" id="IPR053175">
    <property type="entry name" value="DHMBA_Reg_Transcription_Factor"/>
</dbReference>
<dbReference type="EMBL" id="JAPZBU010000012">
    <property type="protein sequence ID" value="KAJ5376695.1"/>
    <property type="molecule type" value="Genomic_DNA"/>
</dbReference>
<evidence type="ECO:0000256" key="1">
    <source>
        <dbReference type="SAM" id="MobiDB-lite"/>
    </source>
</evidence>
<dbReference type="Proteomes" id="UP001147747">
    <property type="component" value="Unassembled WGS sequence"/>
</dbReference>
<proteinExistence type="predicted"/>
<dbReference type="GeneID" id="81377198"/>
<evidence type="ECO:0000313" key="3">
    <source>
        <dbReference type="Proteomes" id="UP001147747"/>
    </source>
</evidence>
<dbReference type="OrthoDB" id="5429770at2759"/>
<keyword evidence="3" id="KW-1185">Reference proteome</keyword>
<protein>
    <recommendedName>
        <fullName evidence="4">C6 transcription factor</fullName>
    </recommendedName>
</protein>
<sequence length="397" mass="44652">MLRIFDQTEEVSQKAEARRSASRKTTPTSPGEISFTPAKLTPPPLSIDDHVMSHLFTFWVGFTQNQGIFWYLLELLSKESSAALQTASKALGLASMSGMQRSFTLKRSAAESYGMALCATNDALRDPSLATTDSTLVAVMMLSTYEAISGVIFRYSKHNSQKIWELSELAETKDDKDAGPRERFFRIIVRLNDLSIKVDKAEKSVKNLGFLLSEAIGFEADLETWAISLDETWSYTVVERTSLSTNEPFCSATGRKTYHTYGSLAIAGMWNFYRQMRIIVNEMIRSIAHYILSFHWTYECEQIMWHSIAAIDELADDICASIDYYFICGAPGVGGVLRLQLPLFVAAICTDKSSERYTWILQMLDMLATLTGFEQTSSLAQRLRNSRNRGILPSIMN</sequence>
<dbReference type="PANTHER" id="PTHR38791">
    <property type="entry name" value="ZN(II)2CYS6 TRANSCRIPTION FACTOR (EUROFUNG)-RELATED-RELATED"/>
    <property type="match status" value="1"/>
</dbReference>
<dbReference type="RefSeq" id="XP_056481725.1">
    <property type="nucleotide sequence ID" value="XM_056638218.1"/>
</dbReference>
<accession>A0A9W9SET0</accession>
<evidence type="ECO:0000313" key="2">
    <source>
        <dbReference type="EMBL" id="KAJ5376695.1"/>
    </source>
</evidence>
<name>A0A9W9SET0_9EURO</name>
<dbReference type="AlphaFoldDB" id="A0A9W9SET0"/>
<organism evidence="2 3">
    <name type="scientific">Penicillium cosmopolitanum</name>
    <dbReference type="NCBI Taxonomy" id="1131564"/>
    <lineage>
        <taxon>Eukaryota</taxon>
        <taxon>Fungi</taxon>
        <taxon>Dikarya</taxon>
        <taxon>Ascomycota</taxon>
        <taxon>Pezizomycotina</taxon>
        <taxon>Eurotiomycetes</taxon>
        <taxon>Eurotiomycetidae</taxon>
        <taxon>Eurotiales</taxon>
        <taxon>Aspergillaceae</taxon>
        <taxon>Penicillium</taxon>
    </lineage>
</organism>
<evidence type="ECO:0008006" key="4">
    <source>
        <dbReference type="Google" id="ProtNLM"/>
    </source>
</evidence>
<gene>
    <name evidence="2" type="ORF">N7509_013581</name>
</gene>
<reference evidence="2" key="1">
    <citation type="submission" date="2022-12" db="EMBL/GenBank/DDBJ databases">
        <authorList>
            <person name="Petersen C."/>
        </authorList>
    </citation>
    <scope>NUCLEOTIDE SEQUENCE</scope>
    <source>
        <strain evidence="2">IBT 29677</strain>
    </source>
</reference>
<reference evidence="2" key="2">
    <citation type="journal article" date="2023" name="IMA Fungus">
        <title>Comparative genomic study of the Penicillium genus elucidates a diverse pangenome and 15 lateral gene transfer events.</title>
        <authorList>
            <person name="Petersen C."/>
            <person name="Sorensen T."/>
            <person name="Nielsen M.R."/>
            <person name="Sondergaard T.E."/>
            <person name="Sorensen J.L."/>
            <person name="Fitzpatrick D.A."/>
            <person name="Frisvad J.C."/>
            <person name="Nielsen K.L."/>
        </authorList>
    </citation>
    <scope>NUCLEOTIDE SEQUENCE</scope>
    <source>
        <strain evidence="2">IBT 29677</strain>
    </source>
</reference>
<comment type="caution">
    <text evidence="2">The sequence shown here is derived from an EMBL/GenBank/DDBJ whole genome shotgun (WGS) entry which is preliminary data.</text>
</comment>